<dbReference type="Proteomes" id="UP000193804">
    <property type="component" value="Unassembled WGS sequence"/>
</dbReference>
<dbReference type="EMBL" id="FXAW01000001">
    <property type="protein sequence ID" value="SMG15765.1"/>
    <property type="molecule type" value="Genomic_DNA"/>
</dbReference>
<dbReference type="PROSITE" id="PS51585">
    <property type="entry name" value="SAM_MT_TPMT"/>
    <property type="match status" value="1"/>
</dbReference>
<sequence>MELNESYWTARYINNQLGWDIGYPSPAITHFMDQVEDKKSKILIPGCGNAYEAAYLWENGFMNVFLVDLSPKPLQEFSKKYPEFPKSQLVNKDFFEIEGKFDFIIEQTFFCAINPEMRKKYAKKMVQLLKPDGCLVGLLFNISLFSDHPPFGGDQQEYEQLFSEYFEIIKMETAYNSIPERMGNELFIKMNPKKSKF</sequence>
<dbReference type="Gene3D" id="3.40.50.150">
    <property type="entry name" value="Vaccinia Virus protein VP39"/>
    <property type="match status" value="1"/>
</dbReference>
<keyword evidence="2 5" id="KW-0489">Methyltransferase</keyword>
<protein>
    <submittedName>
        <fullName evidence="5">Thiopurine S-methyltransferase (TPMT)</fullName>
    </submittedName>
</protein>
<keyword evidence="4" id="KW-0949">S-adenosyl-L-methionine</keyword>
<dbReference type="PANTHER" id="PTHR32183:SF6">
    <property type="entry name" value="CYSTEINE SULFINATE DESULFINASE_CYSTEINE DESULFURASE AND RELATED ENZYMES"/>
    <property type="match status" value="1"/>
</dbReference>
<dbReference type="STRING" id="1028.SAMN05661096_00804"/>
<dbReference type="CDD" id="cd02440">
    <property type="entry name" value="AdoMet_MTases"/>
    <property type="match status" value="1"/>
</dbReference>
<keyword evidence="3 5" id="KW-0808">Transferase</keyword>
<keyword evidence="1" id="KW-0597">Phosphoprotein</keyword>
<evidence type="ECO:0000256" key="2">
    <source>
        <dbReference type="ARBA" id="ARBA00022603"/>
    </source>
</evidence>
<evidence type="ECO:0000256" key="3">
    <source>
        <dbReference type="ARBA" id="ARBA00022679"/>
    </source>
</evidence>
<proteinExistence type="predicted"/>
<dbReference type="InterPro" id="IPR008854">
    <property type="entry name" value="TPMT"/>
</dbReference>
<evidence type="ECO:0000313" key="5">
    <source>
        <dbReference type="EMBL" id="SMG15765.1"/>
    </source>
</evidence>
<dbReference type="SUPFAM" id="SSF53335">
    <property type="entry name" value="S-adenosyl-L-methionine-dependent methyltransferases"/>
    <property type="match status" value="1"/>
</dbReference>
<evidence type="ECO:0000256" key="4">
    <source>
        <dbReference type="ARBA" id="ARBA00022691"/>
    </source>
</evidence>
<evidence type="ECO:0000313" key="6">
    <source>
        <dbReference type="Proteomes" id="UP000193804"/>
    </source>
</evidence>
<dbReference type="GO" id="GO:0032259">
    <property type="term" value="P:methylation"/>
    <property type="evidence" value="ECO:0007669"/>
    <property type="project" value="UniProtKB-KW"/>
</dbReference>
<dbReference type="OrthoDB" id="9778208at2"/>
<organism evidence="5 6">
    <name type="scientific">Marivirga sericea</name>
    <dbReference type="NCBI Taxonomy" id="1028"/>
    <lineage>
        <taxon>Bacteria</taxon>
        <taxon>Pseudomonadati</taxon>
        <taxon>Bacteroidota</taxon>
        <taxon>Cytophagia</taxon>
        <taxon>Cytophagales</taxon>
        <taxon>Marivirgaceae</taxon>
        <taxon>Marivirga</taxon>
    </lineage>
</organism>
<reference evidence="6" key="1">
    <citation type="submission" date="2017-04" db="EMBL/GenBank/DDBJ databases">
        <authorList>
            <person name="Varghese N."/>
            <person name="Submissions S."/>
        </authorList>
    </citation>
    <scope>NUCLEOTIDE SEQUENCE [LARGE SCALE GENOMIC DNA]</scope>
    <source>
        <strain evidence="6">DSM 4125</strain>
    </source>
</reference>
<name>A0A1X7IM43_9BACT</name>
<dbReference type="PANTHER" id="PTHR32183">
    <property type="match status" value="1"/>
</dbReference>
<dbReference type="RefSeq" id="WP_085515781.1">
    <property type="nucleotide sequence ID" value="NZ_FXAW01000001.1"/>
</dbReference>
<accession>A0A1X7IM43</accession>
<dbReference type="AlphaFoldDB" id="A0A1X7IM43"/>
<dbReference type="GO" id="GO:0008757">
    <property type="term" value="F:S-adenosylmethionine-dependent methyltransferase activity"/>
    <property type="evidence" value="ECO:0007669"/>
    <property type="project" value="InterPro"/>
</dbReference>
<dbReference type="InterPro" id="IPR029063">
    <property type="entry name" value="SAM-dependent_MTases_sf"/>
</dbReference>
<evidence type="ECO:0000256" key="1">
    <source>
        <dbReference type="ARBA" id="ARBA00022553"/>
    </source>
</evidence>
<keyword evidence="6" id="KW-1185">Reference proteome</keyword>
<gene>
    <name evidence="5" type="ORF">SAMN05661096_00804</name>
</gene>
<dbReference type="Pfam" id="PF05724">
    <property type="entry name" value="TPMT"/>
    <property type="match status" value="1"/>
</dbReference>